<comment type="caution">
    <text evidence="17">The sequence shown here is derived from an EMBL/GenBank/DDBJ whole genome shotgun (WGS) entry which is preliminary data.</text>
</comment>
<sequence>MAFVAALLPAVAAGKATTSALTQVPGYYTKFQMKLSLTASEGPLDVNYPITPLTQQEGLNTSNLNYLRNIGVEGTMVVVDQSNFNNINGSDVIAYLSCDSNDDSYITQSNMLDSLMTKQLEAIVLYSIKQSCCSLGGNDLAYGAIWTMLNPGESGQARNWTTAATGTIRATISGNITSDNDAGDGAGGNNSAVAMSILYSITGLITLLFLVIIGTGAIRAHRHPERYGPRAGHGGQPRQSRARGLARAVLETLPIVKFGDPHPVKGDPENELESISSDPRPETAVPVQRSTTNEATNEARPSVSVEKRARGTTETMSGAVGTVGQRPTSEDHAEDEHPGCTICTEDFTVGEDVRVLPCDHKFHPACIDPWLINVSGTCPLCRLDLHSQGAVEGEEARSENGQLPGDSLSVEDVNDTDAAQRRRRSRLLDWNRLRHASVDERIRALRQFREQQDVGSAQGLPSERGPHPTFTDRLREKFHVRTTRT</sequence>
<accession>A0A1Y2DXW1</accession>
<evidence type="ECO:0000256" key="14">
    <source>
        <dbReference type="SAM" id="Phobius"/>
    </source>
</evidence>
<proteinExistence type="predicted"/>
<dbReference type="PANTHER" id="PTHR45977">
    <property type="entry name" value="TARGET OF ERK KINASE MPK-1"/>
    <property type="match status" value="1"/>
</dbReference>
<evidence type="ECO:0000256" key="2">
    <source>
        <dbReference type="ARBA" id="ARBA00004141"/>
    </source>
</evidence>
<dbReference type="GO" id="GO:0006511">
    <property type="term" value="P:ubiquitin-dependent protein catabolic process"/>
    <property type="evidence" value="ECO:0007669"/>
    <property type="project" value="TreeGrafter"/>
</dbReference>
<evidence type="ECO:0000256" key="4">
    <source>
        <dbReference type="ARBA" id="ARBA00022679"/>
    </source>
</evidence>
<evidence type="ECO:0000256" key="12">
    <source>
        <dbReference type="PROSITE-ProRule" id="PRU00175"/>
    </source>
</evidence>
<feature type="region of interest" description="Disordered" evidence="13">
    <location>
        <begin position="392"/>
        <end position="418"/>
    </location>
</feature>
<gene>
    <name evidence="17" type="ORF">BCR38DRAFT_343510</name>
</gene>
<evidence type="ECO:0000256" key="6">
    <source>
        <dbReference type="ARBA" id="ARBA00022723"/>
    </source>
</evidence>
<evidence type="ECO:0000256" key="13">
    <source>
        <dbReference type="SAM" id="MobiDB-lite"/>
    </source>
</evidence>
<dbReference type="Pfam" id="PF13639">
    <property type="entry name" value="zf-RING_2"/>
    <property type="match status" value="1"/>
</dbReference>
<evidence type="ECO:0000256" key="10">
    <source>
        <dbReference type="ARBA" id="ARBA00022989"/>
    </source>
</evidence>
<evidence type="ECO:0000256" key="9">
    <source>
        <dbReference type="ARBA" id="ARBA00022833"/>
    </source>
</evidence>
<dbReference type="SUPFAM" id="SSF57850">
    <property type="entry name" value="RING/U-box"/>
    <property type="match status" value="1"/>
</dbReference>
<protein>
    <recommendedName>
        <fullName evidence="3">RING-type E3 ubiquitin transferase</fullName>
        <ecNumber evidence="3">2.3.2.27</ecNumber>
    </recommendedName>
</protein>
<dbReference type="PANTHER" id="PTHR45977:SF4">
    <property type="entry name" value="RING-TYPE DOMAIN-CONTAINING PROTEIN"/>
    <property type="match status" value="1"/>
</dbReference>
<dbReference type="PROSITE" id="PS50089">
    <property type="entry name" value="ZF_RING_2"/>
    <property type="match status" value="1"/>
</dbReference>
<keyword evidence="18" id="KW-1185">Reference proteome</keyword>
<feature type="domain" description="RING-type" evidence="16">
    <location>
        <begin position="340"/>
        <end position="382"/>
    </location>
</feature>
<comment type="catalytic activity">
    <reaction evidence="1">
        <text>S-ubiquitinyl-[E2 ubiquitin-conjugating enzyme]-L-cysteine + [acceptor protein]-L-lysine = [E2 ubiquitin-conjugating enzyme]-L-cysteine + N(6)-ubiquitinyl-[acceptor protein]-L-lysine.</text>
        <dbReference type="EC" id="2.3.2.27"/>
    </reaction>
</comment>
<dbReference type="GO" id="GO:0016567">
    <property type="term" value="P:protein ubiquitination"/>
    <property type="evidence" value="ECO:0007669"/>
    <property type="project" value="TreeGrafter"/>
</dbReference>
<evidence type="ECO:0000313" key="17">
    <source>
        <dbReference type="EMBL" id="ORY64077.1"/>
    </source>
</evidence>
<dbReference type="InterPro" id="IPR013083">
    <property type="entry name" value="Znf_RING/FYVE/PHD"/>
</dbReference>
<feature type="chain" id="PRO_5012756546" description="RING-type E3 ubiquitin transferase" evidence="15">
    <location>
        <begin position="17"/>
        <end position="485"/>
    </location>
</feature>
<dbReference type="EC" id="2.3.2.27" evidence="3"/>
<evidence type="ECO:0000256" key="1">
    <source>
        <dbReference type="ARBA" id="ARBA00000900"/>
    </source>
</evidence>
<keyword evidence="11 14" id="KW-0472">Membrane</keyword>
<keyword evidence="7 12" id="KW-0863">Zinc-finger</keyword>
<keyword evidence="8" id="KW-0833">Ubl conjugation pathway</keyword>
<comment type="subcellular location">
    <subcellularLocation>
        <location evidence="2">Membrane</location>
        <topology evidence="2">Multi-pass membrane protein</topology>
    </subcellularLocation>
</comment>
<dbReference type="SMART" id="SM00184">
    <property type="entry name" value="RING"/>
    <property type="match status" value="1"/>
</dbReference>
<evidence type="ECO:0000313" key="18">
    <source>
        <dbReference type="Proteomes" id="UP000193689"/>
    </source>
</evidence>
<keyword evidence="5 14" id="KW-0812">Transmembrane</keyword>
<keyword evidence="6" id="KW-0479">Metal-binding</keyword>
<keyword evidence="15" id="KW-0732">Signal</keyword>
<dbReference type="AlphaFoldDB" id="A0A1Y2DXW1"/>
<keyword evidence="10 14" id="KW-1133">Transmembrane helix</keyword>
<dbReference type="InterPro" id="IPR001841">
    <property type="entry name" value="Znf_RING"/>
</dbReference>
<feature type="signal peptide" evidence="15">
    <location>
        <begin position="1"/>
        <end position="16"/>
    </location>
</feature>
<evidence type="ECO:0000256" key="8">
    <source>
        <dbReference type="ARBA" id="ARBA00022786"/>
    </source>
</evidence>
<keyword evidence="4" id="KW-0808">Transferase</keyword>
<dbReference type="CDD" id="cd16454">
    <property type="entry name" value="RING-H2_PA-TM-RING"/>
    <property type="match status" value="1"/>
</dbReference>
<evidence type="ECO:0000256" key="15">
    <source>
        <dbReference type="SAM" id="SignalP"/>
    </source>
</evidence>
<organism evidence="17 18">
    <name type="scientific">Pseudomassariella vexata</name>
    <dbReference type="NCBI Taxonomy" id="1141098"/>
    <lineage>
        <taxon>Eukaryota</taxon>
        <taxon>Fungi</taxon>
        <taxon>Dikarya</taxon>
        <taxon>Ascomycota</taxon>
        <taxon>Pezizomycotina</taxon>
        <taxon>Sordariomycetes</taxon>
        <taxon>Xylariomycetidae</taxon>
        <taxon>Amphisphaeriales</taxon>
        <taxon>Pseudomassariaceae</taxon>
        <taxon>Pseudomassariella</taxon>
    </lineage>
</organism>
<evidence type="ECO:0000256" key="5">
    <source>
        <dbReference type="ARBA" id="ARBA00022692"/>
    </source>
</evidence>
<dbReference type="Proteomes" id="UP000193689">
    <property type="component" value="Unassembled WGS sequence"/>
</dbReference>
<dbReference type="Gene3D" id="3.30.40.10">
    <property type="entry name" value="Zinc/RING finger domain, C3HC4 (zinc finger)"/>
    <property type="match status" value="1"/>
</dbReference>
<dbReference type="GO" id="GO:0008270">
    <property type="term" value="F:zinc ion binding"/>
    <property type="evidence" value="ECO:0007669"/>
    <property type="project" value="UniProtKB-KW"/>
</dbReference>
<evidence type="ECO:0000256" key="3">
    <source>
        <dbReference type="ARBA" id="ARBA00012483"/>
    </source>
</evidence>
<dbReference type="GO" id="GO:0061630">
    <property type="term" value="F:ubiquitin protein ligase activity"/>
    <property type="evidence" value="ECO:0007669"/>
    <property type="project" value="UniProtKB-EC"/>
</dbReference>
<feature type="compositionally biased region" description="Basic and acidic residues" evidence="13">
    <location>
        <begin position="328"/>
        <end position="337"/>
    </location>
</feature>
<evidence type="ECO:0000256" key="11">
    <source>
        <dbReference type="ARBA" id="ARBA00023136"/>
    </source>
</evidence>
<feature type="compositionally biased region" description="Basic and acidic residues" evidence="13">
    <location>
        <begin position="259"/>
        <end position="268"/>
    </location>
</feature>
<dbReference type="EMBL" id="MCFJ01000007">
    <property type="protein sequence ID" value="ORY64077.1"/>
    <property type="molecule type" value="Genomic_DNA"/>
</dbReference>
<feature type="region of interest" description="Disordered" evidence="13">
    <location>
        <begin position="450"/>
        <end position="470"/>
    </location>
</feature>
<evidence type="ECO:0000256" key="7">
    <source>
        <dbReference type="ARBA" id="ARBA00022771"/>
    </source>
</evidence>
<dbReference type="STRING" id="1141098.A0A1Y2DXW1"/>
<feature type="transmembrane region" description="Helical" evidence="14">
    <location>
        <begin position="197"/>
        <end position="218"/>
    </location>
</feature>
<reference evidence="17 18" key="1">
    <citation type="submission" date="2016-07" db="EMBL/GenBank/DDBJ databases">
        <title>Pervasive Adenine N6-methylation of Active Genes in Fungi.</title>
        <authorList>
            <consortium name="DOE Joint Genome Institute"/>
            <person name="Mondo S.J."/>
            <person name="Dannebaum R.O."/>
            <person name="Kuo R.C."/>
            <person name="Labutti K."/>
            <person name="Haridas S."/>
            <person name="Kuo A."/>
            <person name="Salamov A."/>
            <person name="Ahrendt S.R."/>
            <person name="Lipzen A."/>
            <person name="Sullivan W."/>
            <person name="Andreopoulos W.B."/>
            <person name="Clum A."/>
            <person name="Lindquist E."/>
            <person name="Daum C."/>
            <person name="Ramamoorthy G.K."/>
            <person name="Gryganskyi A."/>
            <person name="Culley D."/>
            <person name="Magnuson J.K."/>
            <person name="James T.Y."/>
            <person name="O'Malley M.A."/>
            <person name="Stajich J.E."/>
            <person name="Spatafora J.W."/>
            <person name="Visel A."/>
            <person name="Grigoriev I.V."/>
        </authorList>
    </citation>
    <scope>NUCLEOTIDE SEQUENCE [LARGE SCALE GENOMIC DNA]</scope>
    <source>
        <strain evidence="17 18">CBS 129021</strain>
    </source>
</reference>
<dbReference type="InParanoid" id="A0A1Y2DXW1"/>
<dbReference type="RefSeq" id="XP_040715491.1">
    <property type="nucleotide sequence ID" value="XM_040856040.1"/>
</dbReference>
<dbReference type="GO" id="GO:0016020">
    <property type="term" value="C:membrane"/>
    <property type="evidence" value="ECO:0007669"/>
    <property type="project" value="UniProtKB-SubCell"/>
</dbReference>
<keyword evidence="9" id="KW-0862">Zinc</keyword>
<evidence type="ECO:0000259" key="16">
    <source>
        <dbReference type="PROSITE" id="PS50089"/>
    </source>
</evidence>
<dbReference type="OrthoDB" id="8062037at2759"/>
<feature type="region of interest" description="Disordered" evidence="13">
    <location>
        <begin position="257"/>
        <end position="337"/>
    </location>
</feature>
<name>A0A1Y2DXW1_9PEZI</name>
<dbReference type="GeneID" id="63772252"/>